<dbReference type="InterPro" id="IPR002130">
    <property type="entry name" value="Cyclophilin-type_PPIase_dom"/>
</dbReference>
<keyword evidence="8 17" id="KW-1133">Transmembrane helix</keyword>
<dbReference type="InterPro" id="IPR020904">
    <property type="entry name" value="Sc_DH/Rdtase_CS"/>
</dbReference>
<reference evidence="19 20" key="1">
    <citation type="submission" date="2018-03" db="EMBL/GenBank/DDBJ databases">
        <title>Draft genome sequence of Rohu Carp (Labeo rohita).</title>
        <authorList>
            <person name="Das P."/>
            <person name="Kushwaha B."/>
            <person name="Joshi C.G."/>
            <person name="Kumar D."/>
            <person name="Nagpure N.S."/>
            <person name="Sahoo L."/>
            <person name="Das S.P."/>
            <person name="Bit A."/>
            <person name="Patnaik S."/>
            <person name="Meher P.K."/>
            <person name="Jayasankar P."/>
            <person name="Koringa P.G."/>
            <person name="Patel N.V."/>
            <person name="Hinsu A.T."/>
            <person name="Kumar R."/>
            <person name="Pandey M."/>
            <person name="Agarwal S."/>
            <person name="Srivastava S."/>
            <person name="Singh M."/>
            <person name="Iquebal M.A."/>
            <person name="Jaiswal S."/>
            <person name="Angadi U.B."/>
            <person name="Kumar N."/>
            <person name="Raza M."/>
            <person name="Shah T.M."/>
            <person name="Rai A."/>
            <person name="Jena J.K."/>
        </authorList>
    </citation>
    <scope>NUCLEOTIDE SEQUENCE [LARGE SCALE GENOMIC DNA]</scope>
    <source>
        <strain evidence="19">DASCIFA01</strain>
        <tissue evidence="19">Testis</tissue>
    </source>
</reference>
<protein>
    <submittedName>
        <fullName evidence="19">Volume-regulated anion channel subunit LRRC8A</fullName>
    </submittedName>
</protein>
<evidence type="ECO:0000256" key="16">
    <source>
        <dbReference type="ARBA" id="ARBA00024167"/>
    </source>
</evidence>
<dbReference type="SUPFAM" id="SSF50891">
    <property type="entry name" value="Cyclophilin-like"/>
    <property type="match status" value="1"/>
</dbReference>
<dbReference type="STRING" id="84645.A0A498MTA7"/>
<dbReference type="InterPro" id="IPR021040">
    <property type="entry name" value="LRRC8_Pannexin-like"/>
</dbReference>
<evidence type="ECO:0000256" key="13">
    <source>
        <dbReference type="ARBA" id="ARBA00023303"/>
    </source>
</evidence>
<dbReference type="Pfam" id="PF13855">
    <property type="entry name" value="LRR_8"/>
    <property type="match status" value="2"/>
</dbReference>
<feature type="transmembrane region" description="Helical" evidence="17">
    <location>
        <begin position="111"/>
        <end position="131"/>
    </location>
</feature>
<dbReference type="PRINTS" id="PR00080">
    <property type="entry name" value="SDRFAMILY"/>
</dbReference>
<dbReference type="EMBL" id="QBIY01012585">
    <property type="protein sequence ID" value="RXN22644.1"/>
    <property type="molecule type" value="Genomic_DNA"/>
</dbReference>
<dbReference type="GO" id="GO:0006457">
    <property type="term" value="P:protein folding"/>
    <property type="evidence" value="ECO:0007669"/>
    <property type="project" value="InterPro"/>
</dbReference>
<dbReference type="PROSITE" id="PS50072">
    <property type="entry name" value="CSA_PPIASE_2"/>
    <property type="match status" value="1"/>
</dbReference>
<dbReference type="InterPro" id="IPR032675">
    <property type="entry name" value="LRR_dom_sf"/>
</dbReference>
<dbReference type="Pfam" id="PF00560">
    <property type="entry name" value="LRR_1"/>
    <property type="match status" value="1"/>
</dbReference>
<keyword evidence="6 17" id="KW-0812">Transmembrane</keyword>
<dbReference type="Pfam" id="PF12534">
    <property type="entry name" value="Pannexin_like"/>
    <property type="match status" value="1"/>
</dbReference>
<evidence type="ECO:0000256" key="8">
    <source>
        <dbReference type="ARBA" id="ARBA00022989"/>
    </source>
</evidence>
<name>A0A498MTA7_LABRO</name>
<evidence type="ECO:0000256" key="1">
    <source>
        <dbReference type="ARBA" id="ARBA00004651"/>
    </source>
</evidence>
<sequence length="1094" mass="124481">MIPITELRYFVDTQPTYRILKPWWDVFTDYLSVVMLMIAVFGGTLQVTQDKMICLPCKWVVNKTCRKYFNATYSVPLTLEPQGIQYDLDRHQYNYVDAVCYENKLHWFAKYFPYLVLLHTLIFLACSNFWFKFPWTSSKLEHFVSILLKCFDSPWTTRALSETVVEESDPKALVKMNGSFDKKASYVSEDVEASVPMLSTTRSRIEQGIVDHSETGVLDKKEGEQAKALFEKVKKFRTHVEEGDIVYRLYIRQTIIKVVKFILIICYTGYYVHNIQFSVDCNVDIESLTGYRMYNCAHPLATLFKILACFYISLVIVYGMICVYTLSWMLRRSLKKYSFESIREESSYSDIPDVKNDFAFMLHMIDQYDPLYSKRFAVFLSEVSENKLRQLNLNNEWTLEKLRQRITKNSQEKLELHLFMLSGIPDTVFDLVELEVLKLELIPDVTIPPIIAQLTNLREMWLYHTPAKIEAPALAFLREHLKSLHIKFTDIKEIPLWIYSLKNLSELHLTGNLSADNNRYIVIDGLRELKRLKVLRLKSNLTKLPQVVTDVGMHLQKLSINNEGTKLMVLNSLKKMVNLSELELVRCDLERIPHSIFSLHNLQEIDLKDNNLKTIEEIISFQHLHRLVCLKLWYNQIAYIPIQIGTLVNLERLYLNRNKIEKIPHQLFFCRKMRFLDLSHNNLTDIPSEIGTLHNLQYLAVTANRIEALPPELFQCKKLRTLNLGNNCLQSLPSRFGELTSLTQLELRGNRLEGLPVELGECRLLKRSGLIVEDNIFNTLPSENFIALCASGFYNGCIFHRNIKGFMVQTGDPTGTGKGGTSIWGRKFEDEFSEHLKVGSLNGKVTLITGASSGIGAGTAVLFAKLGARLALNGRDVDNLTKIAKECEACGADKPLLVPGDLTDEDIVKKTVEEVIAHFGKLDVLINSAGILAMGSIETTDMAQYDKVMSVNVRSVYHLTHLCVPHLIKTKGSIVNVSSVNGQRSFPGVLAYCMSKSAIDQFTRCIALELASKQVRANSVCPGVIITEVHKRAGLDEDQYAQFLEKCKVTHALGRPGEVEEVAHAIAFLASDAATFITGVNLPVDGGRHAMCPR</sequence>
<evidence type="ECO:0000256" key="5">
    <source>
        <dbReference type="ARBA" id="ARBA00022614"/>
    </source>
</evidence>
<dbReference type="FunFam" id="3.80.10.10:FF:000424">
    <property type="entry name" value="Volume-regulated anion channel subunit LRRC8E"/>
    <property type="match status" value="1"/>
</dbReference>
<evidence type="ECO:0000256" key="2">
    <source>
        <dbReference type="ARBA" id="ARBA00010471"/>
    </source>
</evidence>
<comment type="catalytic activity">
    <reaction evidence="15">
        <text>taurine(out) = taurine(in)</text>
        <dbReference type="Rhea" id="RHEA:66328"/>
        <dbReference type="ChEBI" id="CHEBI:507393"/>
    </reaction>
</comment>
<dbReference type="Proteomes" id="UP000290572">
    <property type="component" value="Unassembled WGS sequence"/>
</dbReference>
<comment type="subcellular location">
    <subcellularLocation>
        <location evidence="1">Cell membrane</location>
        <topology evidence="1">Multi-pass membrane protein</topology>
    </subcellularLocation>
</comment>
<keyword evidence="10" id="KW-0406">Ion transport</keyword>
<dbReference type="PROSITE" id="PS00061">
    <property type="entry name" value="ADH_SHORT"/>
    <property type="match status" value="1"/>
</dbReference>
<evidence type="ECO:0000256" key="17">
    <source>
        <dbReference type="SAM" id="Phobius"/>
    </source>
</evidence>
<dbReference type="FunFam" id="3.80.10.10:FF:000053">
    <property type="entry name" value="Leucine-rich repeat-containing 8 VRAC subunit Ab"/>
    <property type="match status" value="1"/>
</dbReference>
<keyword evidence="21" id="KW-1267">Proteomics identification</keyword>
<evidence type="ECO:0000259" key="18">
    <source>
        <dbReference type="PROSITE" id="PS50072"/>
    </source>
</evidence>
<dbReference type="InterPro" id="IPR036291">
    <property type="entry name" value="NAD(P)-bd_dom_sf"/>
</dbReference>
<accession>A0A498MTA7</accession>
<keyword evidence="13" id="KW-0407">Ion channel</keyword>
<comment type="caution">
    <text evidence="19">The sequence shown here is derived from an EMBL/GenBank/DDBJ whole genome shotgun (WGS) entry which is preliminary data.</text>
</comment>
<evidence type="ECO:0000256" key="6">
    <source>
        <dbReference type="ARBA" id="ARBA00022692"/>
    </source>
</evidence>
<dbReference type="SMART" id="SM00369">
    <property type="entry name" value="LRR_TYP"/>
    <property type="match status" value="8"/>
</dbReference>
<dbReference type="Gene3D" id="3.40.50.720">
    <property type="entry name" value="NAD(P)-binding Rossmann-like Domain"/>
    <property type="match status" value="1"/>
</dbReference>
<feature type="transmembrane region" description="Helical" evidence="17">
    <location>
        <begin position="303"/>
        <end position="326"/>
    </location>
</feature>
<dbReference type="AlphaFoldDB" id="A0A498MTA7"/>
<dbReference type="InterPro" id="IPR002347">
    <property type="entry name" value="SDR_fam"/>
</dbReference>
<dbReference type="GO" id="GO:0003755">
    <property type="term" value="F:peptidyl-prolyl cis-trans isomerase activity"/>
    <property type="evidence" value="ECO:0007669"/>
    <property type="project" value="InterPro"/>
</dbReference>
<evidence type="ECO:0000256" key="11">
    <source>
        <dbReference type="ARBA" id="ARBA00023136"/>
    </source>
</evidence>
<keyword evidence="11 17" id="KW-0472">Membrane</keyword>
<dbReference type="SMART" id="SM00365">
    <property type="entry name" value="LRR_SD22"/>
    <property type="match status" value="3"/>
</dbReference>
<evidence type="ECO:0000256" key="15">
    <source>
        <dbReference type="ARBA" id="ARBA00024158"/>
    </source>
</evidence>
<dbReference type="SUPFAM" id="SSF51735">
    <property type="entry name" value="NAD(P)-binding Rossmann-fold domains"/>
    <property type="match status" value="1"/>
</dbReference>
<dbReference type="InterPro" id="IPR057326">
    <property type="entry name" value="KR_dom"/>
</dbReference>
<dbReference type="CDD" id="cd05364">
    <property type="entry name" value="SDR_c11"/>
    <property type="match status" value="1"/>
</dbReference>
<dbReference type="Pfam" id="PF00160">
    <property type="entry name" value="Pro_isomerase"/>
    <property type="match status" value="1"/>
</dbReference>
<keyword evidence="7" id="KW-0677">Repeat</keyword>
<dbReference type="Pfam" id="PF13561">
    <property type="entry name" value="adh_short_C2"/>
    <property type="match status" value="1"/>
</dbReference>
<dbReference type="GO" id="GO:0034220">
    <property type="term" value="P:monoatomic ion transmembrane transport"/>
    <property type="evidence" value="ECO:0007669"/>
    <property type="project" value="UniProtKB-KW"/>
</dbReference>
<dbReference type="InterPro" id="IPR001611">
    <property type="entry name" value="Leu-rich_rpt"/>
</dbReference>
<evidence type="ECO:0007829" key="21">
    <source>
        <dbReference type="PeptideAtlas" id="A0A498MTA7"/>
    </source>
</evidence>
<evidence type="ECO:0000256" key="3">
    <source>
        <dbReference type="ARBA" id="ARBA00022448"/>
    </source>
</evidence>
<feature type="domain" description="PPIase cyclophilin-type" evidence="18">
    <location>
        <begin position="783"/>
        <end position="921"/>
    </location>
</feature>
<dbReference type="InterPro" id="IPR029000">
    <property type="entry name" value="Cyclophilin-like_dom_sf"/>
</dbReference>
<evidence type="ECO:0000256" key="12">
    <source>
        <dbReference type="ARBA" id="ARBA00023157"/>
    </source>
</evidence>
<evidence type="ECO:0000256" key="9">
    <source>
        <dbReference type="ARBA" id="ARBA00023002"/>
    </source>
</evidence>
<comment type="catalytic activity">
    <reaction evidence="16">
        <text>chloride(in) = chloride(out)</text>
        <dbReference type="Rhea" id="RHEA:29823"/>
        <dbReference type="ChEBI" id="CHEBI:17996"/>
    </reaction>
</comment>
<dbReference type="GO" id="GO:0016491">
    <property type="term" value="F:oxidoreductase activity"/>
    <property type="evidence" value="ECO:0007669"/>
    <property type="project" value="UniProtKB-KW"/>
</dbReference>
<evidence type="ECO:0000313" key="19">
    <source>
        <dbReference type="EMBL" id="RXN22644.1"/>
    </source>
</evidence>
<dbReference type="Gene3D" id="3.80.10.10">
    <property type="entry name" value="Ribonuclease Inhibitor"/>
    <property type="match status" value="3"/>
</dbReference>
<comment type="catalytic activity">
    <reaction evidence="14">
        <text>iodide(out) = iodide(in)</text>
        <dbReference type="Rhea" id="RHEA:66324"/>
        <dbReference type="ChEBI" id="CHEBI:16382"/>
    </reaction>
</comment>
<dbReference type="InterPro" id="IPR020892">
    <property type="entry name" value="Cyclophilin-type_PPIase_CS"/>
</dbReference>
<dbReference type="PROSITE" id="PS51450">
    <property type="entry name" value="LRR"/>
    <property type="match status" value="4"/>
</dbReference>
<keyword evidence="12" id="KW-1015">Disulfide bond</keyword>
<dbReference type="PRINTS" id="PR00081">
    <property type="entry name" value="GDHRDH"/>
</dbReference>
<keyword evidence="5" id="KW-0433">Leucine-rich repeat</keyword>
<feature type="transmembrane region" description="Helical" evidence="17">
    <location>
        <begin position="30"/>
        <end position="48"/>
    </location>
</feature>
<keyword evidence="3" id="KW-0813">Transport</keyword>
<dbReference type="SMART" id="SM00822">
    <property type="entry name" value="PKS_KR"/>
    <property type="match status" value="1"/>
</dbReference>
<evidence type="ECO:0000256" key="7">
    <source>
        <dbReference type="ARBA" id="ARBA00022737"/>
    </source>
</evidence>
<dbReference type="Gene3D" id="2.40.100.10">
    <property type="entry name" value="Cyclophilin-like"/>
    <property type="match status" value="1"/>
</dbReference>
<proteinExistence type="evidence at protein level"/>
<dbReference type="GO" id="GO:0005886">
    <property type="term" value="C:plasma membrane"/>
    <property type="evidence" value="ECO:0007669"/>
    <property type="project" value="UniProtKB-SubCell"/>
</dbReference>
<gene>
    <name evidence="19" type="ORF">ROHU_023353</name>
</gene>
<dbReference type="FunFam" id="3.40.50.720:FF:000084">
    <property type="entry name" value="Short-chain dehydrogenase reductase"/>
    <property type="match status" value="1"/>
</dbReference>
<dbReference type="PANTHER" id="PTHR43975">
    <property type="entry name" value="ZGC:101858"/>
    <property type="match status" value="1"/>
</dbReference>
<evidence type="ECO:0000256" key="10">
    <source>
        <dbReference type="ARBA" id="ARBA00023065"/>
    </source>
</evidence>
<keyword evidence="4" id="KW-1003">Cell membrane</keyword>
<evidence type="ECO:0000256" key="14">
    <source>
        <dbReference type="ARBA" id="ARBA00024145"/>
    </source>
</evidence>
<keyword evidence="9" id="KW-0560">Oxidoreductase</keyword>
<dbReference type="InterPro" id="IPR003591">
    <property type="entry name" value="Leu-rich_rpt_typical-subtyp"/>
</dbReference>
<evidence type="ECO:0000313" key="20">
    <source>
        <dbReference type="Proteomes" id="UP000290572"/>
    </source>
</evidence>
<comment type="similarity">
    <text evidence="2">Belongs to the LRRC8 family.</text>
</comment>
<dbReference type="SUPFAM" id="SSF52047">
    <property type="entry name" value="RNI-like"/>
    <property type="match status" value="1"/>
</dbReference>
<keyword evidence="20" id="KW-1185">Reference proteome</keyword>
<dbReference type="PROSITE" id="PS00170">
    <property type="entry name" value="CSA_PPIASE_1"/>
    <property type="match status" value="1"/>
</dbReference>
<evidence type="ECO:0000256" key="4">
    <source>
        <dbReference type="ARBA" id="ARBA00022475"/>
    </source>
</evidence>
<dbReference type="GO" id="GO:0006629">
    <property type="term" value="P:lipid metabolic process"/>
    <property type="evidence" value="ECO:0007669"/>
    <property type="project" value="UniProtKB-ARBA"/>
</dbReference>
<dbReference type="NCBIfam" id="NF005559">
    <property type="entry name" value="PRK07231.1"/>
    <property type="match status" value="1"/>
</dbReference>
<dbReference type="PANTHER" id="PTHR43975:SF2">
    <property type="entry name" value="EG:BACR7A4.14 PROTEIN-RELATED"/>
    <property type="match status" value="1"/>
</dbReference>
<organism evidence="19 20">
    <name type="scientific">Labeo rohita</name>
    <name type="common">Indian major carp</name>
    <name type="synonym">Cyprinus rohita</name>
    <dbReference type="NCBI Taxonomy" id="84645"/>
    <lineage>
        <taxon>Eukaryota</taxon>
        <taxon>Metazoa</taxon>
        <taxon>Chordata</taxon>
        <taxon>Craniata</taxon>
        <taxon>Vertebrata</taxon>
        <taxon>Euteleostomi</taxon>
        <taxon>Actinopterygii</taxon>
        <taxon>Neopterygii</taxon>
        <taxon>Teleostei</taxon>
        <taxon>Ostariophysi</taxon>
        <taxon>Cypriniformes</taxon>
        <taxon>Cyprinidae</taxon>
        <taxon>Labeoninae</taxon>
        <taxon>Labeonini</taxon>
        <taxon>Labeo</taxon>
    </lineage>
</organism>